<dbReference type="NCBIfam" id="NF008633">
    <property type="entry name" value="PRK11622.1"/>
    <property type="match status" value="1"/>
</dbReference>
<proteinExistence type="predicted"/>
<protein>
    <submittedName>
        <fullName evidence="2">ABC transporter substrate-binding protein</fullName>
    </submittedName>
</protein>
<dbReference type="EMBL" id="WSFT01000028">
    <property type="protein sequence ID" value="MBS4538045.1"/>
    <property type="molecule type" value="Genomic_DNA"/>
</dbReference>
<organism evidence="2 3">
    <name type="scientific">Anaeromonas frigoriresistens</name>
    <dbReference type="NCBI Taxonomy" id="2683708"/>
    <lineage>
        <taxon>Bacteria</taxon>
        <taxon>Bacillati</taxon>
        <taxon>Bacillota</taxon>
        <taxon>Tissierellia</taxon>
        <taxon>Tissierellales</taxon>
        <taxon>Thermohalobacteraceae</taxon>
        <taxon>Anaeromonas</taxon>
    </lineage>
</organism>
<accession>A0A942UV34</accession>
<dbReference type="PANTHER" id="PTHR42779:SF1">
    <property type="entry name" value="PROTEIN YNJB"/>
    <property type="match status" value="1"/>
</dbReference>
<comment type="caution">
    <text evidence="2">The sequence shown here is derived from an EMBL/GenBank/DDBJ whole genome shotgun (WGS) entry which is preliminary data.</text>
</comment>
<dbReference type="PIRSF" id="PIRSF029172">
    <property type="entry name" value="UCP029172_ABC_sbc_YnjB"/>
    <property type="match status" value="1"/>
</dbReference>
<evidence type="ECO:0000313" key="2">
    <source>
        <dbReference type="EMBL" id="MBS4538045.1"/>
    </source>
</evidence>
<dbReference type="Gene3D" id="3.40.190.10">
    <property type="entry name" value="Periplasmic binding protein-like II"/>
    <property type="match status" value="2"/>
</dbReference>
<dbReference type="SUPFAM" id="SSF53850">
    <property type="entry name" value="Periplasmic binding protein-like II"/>
    <property type="match status" value="1"/>
</dbReference>
<dbReference type="RefSeq" id="WP_203365970.1">
    <property type="nucleotide sequence ID" value="NZ_WSFT01000028.1"/>
</dbReference>
<feature type="chain" id="PRO_5038432169" evidence="1">
    <location>
        <begin position="22"/>
        <end position="412"/>
    </location>
</feature>
<reference evidence="2" key="1">
    <citation type="submission" date="2019-12" db="EMBL/GenBank/DDBJ databases">
        <title>Clostridiaceae gen. nov. sp. nov., isolated from sediment in Xinjiang, China.</title>
        <authorList>
            <person name="Zhang R."/>
        </authorList>
    </citation>
    <scope>NUCLEOTIDE SEQUENCE</scope>
    <source>
        <strain evidence="2">D2Q-11</strain>
    </source>
</reference>
<keyword evidence="3" id="KW-1185">Reference proteome</keyword>
<dbReference type="PANTHER" id="PTHR42779">
    <property type="entry name" value="PROTEIN YNJB"/>
    <property type="match status" value="1"/>
</dbReference>
<name>A0A942UV34_9FIRM</name>
<dbReference type="Pfam" id="PF13416">
    <property type="entry name" value="SBP_bac_8"/>
    <property type="match status" value="1"/>
</dbReference>
<dbReference type="Proteomes" id="UP000724672">
    <property type="component" value="Unassembled WGS sequence"/>
</dbReference>
<evidence type="ECO:0000256" key="1">
    <source>
        <dbReference type="SAM" id="SignalP"/>
    </source>
</evidence>
<sequence length="412" mass="46433">MRKVLSILIILTLAISLVACGGNGETNEEGNVLDKDWKEIVKEAKGTEVSFYGWGGSQQTNEWIDGFLADTMKEKYDIKVNRVPMNIEDILNKMLSEKQLDSEGSIDVVWINGENFSTAKKSDLLMGTFTDVLPNFEKNLDVDSEEVKKDFGHEVDGMEAPFGKAQFVMIYDEARVDKYPVNHKELMEFAKSNKGKFTYPAPPDFTGSAFVRNIIYDIVGYENVKDLEPNKEQVKEKIMPAIGYLQELKPYLWREGKTYPATIAQLDNMYADGEVVMDMTYNPNSAEAKVRTGEFPESTRTFLFENGTIGNTHFLSIPFNSPNNPGALVLINEILSIEAQASKYDPKNWGDLPVIDNSKLSEEEKALFEEIDLGEATLPQEELLTNRIPELPADLVPIIEEIWLENIPTEGE</sequence>
<feature type="signal peptide" evidence="1">
    <location>
        <begin position="1"/>
        <end position="21"/>
    </location>
</feature>
<gene>
    <name evidence="2" type="ORF">GOQ27_06200</name>
</gene>
<evidence type="ECO:0000313" key="3">
    <source>
        <dbReference type="Proteomes" id="UP000724672"/>
    </source>
</evidence>
<dbReference type="InterPro" id="IPR006059">
    <property type="entry name" value="SBP"/>
</dbReference>
<dbReference type="AlphaFoldDB" id="A0A942UV34"/>
<dbReference type="PROSITE" id="PS51257">
    <property type="entry name" value="PROKAR_LIPOPROTEIN"/>
    <property type="match status" value="1"/>
</dbReference>
<dbReference type="InterPro" id="IPR027020">
    <property type="entry name" value="YnjB"/>
</dbReference>
<keyword evidence="1" id="KW-0732">Signal</keyword>